<dbReference type="Proteomes" id="UP000224854">
    <property type="component" value="Unassembled WGS sequence"/>
</dbReference>
<comment type="catalytic activity">
    <reaction evidence="8 9">
        <text>tRNA(Tyr) + L-tyrosine + ATP = L-tyrosyl-tRNA(Tyr) + AMP + diphosphate + H(+)</text>
        <dbReference type="Rhea" id="RHEA:10220"/>
        <dbReference type="Rhea" id="RHEA-COMP:9706"/>
        <dbReference type="Rhea" id="RHEA-COMP:9707"/>
        <dbReference type="ChEBI" id="CHEBI:15378"/>
        <dbReference type="ChEBI" id="CHEBI:30616"/>
        <dbReference type="ChEBI" id="CHEBI:33019"/>
        <dbReference type="ChEBI" id="CHEBI:58315"/>
        <dbReference type="ChEBI" id="CHEBI:78442"/>
        <dbReference type="ChEBI" id="CHEBI:78536"/>
        <dbReference type="ChEBI" id="CHEBI:456215"/>
        <dbReference type="EC" id="6.1.1.1"/>
    </reaction>
</comment>
<keyword evidence="12" id="KW-1185">Reference proteome</keyword>
<gene>
    <name evidence="11" type="ORF">CDD82_2482</name>
</gene>
<dbReference type="EMBL" id="NJEU01000190">
    <property type="protein sequence ID" value="PHH79317.1"/>
    <property type="molecule type" value="Genomic_DNA"/>
</dbReference>
<dbReference type="GO" id="GO:0006437">
    <property type="term" value="P:tyrosyl-tRNA aminoacylation"/>
    <property type="evidence" value="ECO:0007669"/>
    <property type="project" value="InterPro"/>
</dbReference>
<dbReference type="Pfam" id="PF00579">
    <property type="entry name" value="tRNA-synt_1b"/>
    <property type="match status" value="1"/>
</dbReference>
<keyword evidence="6 9" id="KW-0030">Aminoacyl-tRNA synthetase</keyword>
<evidence type="ECO:0000256" key="4">
    <source>
        <dbReference type="ARBA" id="ARBA00022840"/>
    </source>
</evidence>
<dbReference type="Pfam" id="PF16714">
    <property type="entry name" value="TyrRSs_C"/>
    <property type="match status" value="1"/>
</dbReference>
<keyword evidence="3 9" id="KW-0547">Nucleotide-binding</keyword>
<dbReference type="PROSITE" id="PS00178">
    <property type="entry name" value="AA_TRNA_LIGASE_I"/>
    <property type="match status" value="1"/>
</dbReference>
<organism evidence="11 12">
    <name type="scientific">Ophiocordyceps australis</name>
    <dbReference type="NCBI Taxonomy" id="1399860"/>
    <lineage>
        <taxon>Eukaryota</taxon>
        <taxon>Fungi</taxon>
        <taxon>Dikarya</taxon>
        <taxon>Ascomycota</taxon>
        <taxon>Pezizomycotina</taxon>
        <taxon>Sordariomycetes</taxon>
        <taxon>Hypocreomycetidae</taxon>
        <taxon>Hypocreales</taxon>
        <taxon>Ophiocordycipitaceae</taxon>
        <taxon>Ophiocordyceps</taxon>
    </lineage>
</organism>
<keyword evidence="4 9" id="KW-0067">ATP-binding</keyword>
<dbReference type="FunFam" id="1.10.240.10:FF:000001">
    <property type="entry name" value="Tyrosine--tRNA ligase"/>
    <property type="match status" value="1"/>
</dbReference>
<evidence type="ECO:0000256" key="3">
    <source>
        <dbReference type="ARBA" id="ARBA00022741"/>
    </source>
</evidence>
<dbReference type="GO" id="GO:0005829">
    <property type="term" value="C:cytosol"/>
    <property type="evidence" value="ECO:0007669"/>
    <property type="project" value="TreeGrafter"/>
</dbReference>
<dbReference type="PANTHER" id="PTHR11766:SF0">
    <property type="entry name" value="TYROSINE--TRNA LIGASE, MITOCHONDRIAL"/>
    <property type="match status" value="1"/>
</dbReference>
<dbReference type="SUPFAM" id="SSF52374">
    <property type="entry name" value="Nucleotidylyl transferase"/>
    <property type="match status" value="1"/>
</dbReference>
<dbReference type="Gene3D" id="3.40.50.620">
    <property type="entry name" value="HUPs"/>
    <property type="match status" value="1"/>
</dbReference>
<dbReference type="PRINTS" id="PR01040">
    <property type="entry name" value="TRNASYNTHTYR"/>
</dbReference>
<evidence type="ECO:0000256" key="8">
    <source>
        <dbReference type="ARBA" id="ARBA00048248"/>
    </source>
</evidence>
<proteinExistence type="inferred from homology"/>
<keyword evidence="5 9" id="KW-0648">Protein biosynthesis</keyword>
<dbReference type="InterPro" id="IPR024088">
    <property type="entry name" value="Tyr-tRNA-ligase_bac-type"/>
</dbReference>
<name>A0A2C5ZE70_9HYPO</name>
<evidence type="ECO:0000313" key="11">
    <source>
        <dbReference type="EMBL" id="PHH79317.1"/>
    </source>
</evidence>
<dbReference type="PANTHER" id="PTHR11766">
    <property type="entry name" value="TYROSYL-TRNA SYNTHETASE"/>
    <property type="match status" value="1"/>
</dbReference>
<comment type="caution">
    <text evidence="11">The sequence shown here is derived from an EMBL/GenBank/DDBJ whole genome shotgun (WGS) entry which is preliminary data.</text>
</comment>
<dbReference type="AlphaFoldDB" id="A0A2C5ZE70"/>
<evidence type="ECO:0000256" key="5">
    <source>
        <dbReference type="ARBA" id="ARBA00022917"/>
    </source>
</evidence>
<dbReference type="InterPro" id="IPR001412">
    <property type="entry name" value="aa-tRNA-synth_I_CS"/>
</dbReference>
<protein>
    <recommendedName>
        <fullName evidence="1 9">Tyrosine--tRNA ligase</fullName>
        <ecNumber evidence="1 9">6.1.1.1</ecNumber>
    </recommendedName>
    <alternativeName>
        <fullName evidence="7 9">Tyrosyl-tRNA synthetase</fullName>
    </alternativeName>
</protein>
<evidence type="ECO:0000259" key="10">
    <source>
        <dbReference type="Pfam" id="PF16714"/>
    </source>
</evidence>
<evidence type="ECO:0000256" key="2">
    <source>
        <dbReference type="ARBA" id="ARBA00022598"/>
    </source>
</evidence>
<dbReference type="GO" id="GO:0004831">
    <property type="term" value="F:tyrosine-tRNA ligase activity"/>
    <property type="evidence" value="ECO:0007669"/>
    <property type="project" value="UniProtKB-EC"/>
</dbReference>
<dbReference type="InterPro" id="IPR002307">
    <property type="entry name" value="Tyr-tRNA-ligase"/>
</dbReference>
<dbReference type="GO" id="GO:0005739">
    <property type="term" value="C:mitochondrion"/>
    <property type="evidence" value="ECO:0007669"/>
    <property type="project" value="TreeGrafter"/>
</dbReference>
<dbReference type="OrthoDB" id="337870at2759"/>
<dbReference type="CDD" id="cd00805">
    <property type="entry name" value="TyrRS_core"/>
    <property type="match status" value="1"/>
</dbReference>
<keyword evidence="2 9" id="KW-0436">Ligase</keyword>
<feature type="domain" description="Tyrosyl-tRNA synthetase C-terminal" evidence="10">
    <location>
        <begin position="364"/>
        <end position="480"/>
    </location>
</feature>
<dbReference type="InterPro" id="IPR014729">
    <property type="entry name" value="Rossmann-like_a/b/a_fold"/>
</dbReference>
<accession>A0A2C5ZE70</accession>
<dbReference type="InterPro" id="IPR032005">
    <property type="entry name" value="TyrRSs_C"/>
</dbReference>
<reference evidence="11 12" key="1">
    <citation type="submission" date="2017-06" db="EMBL/GenBank/DDBJ databases">
        <title>Ant-infecting Ophiocordyceps genomes reveal a high diversity of potential behavioral manipulation genes and a possible major role for enterotoxins.</title>
        <authorList>
            <person name="De Bekker C."/>
            <person name="Evans H.C."/>
            <person name="Brachmann A."/>
            <person name="Hughes D.P."/>
        </authorList>
    </citation>
    <scope>NUCLEOTIDE SEQUENCE [LARGE SCALE GENOMIC DNA]</scope>
    <source>
        <strain evidence="11 12">1348a</strain>
    </source>
</reference>
<evidence type="ECO:0000313" key="12">
    <source>
        <dbReference type="Proteomes" id="UP000224854"/>
    </source>
</evidence>
<evidence type="ECO:0000256" key="1">
    <source>
        <dbReference type="ARBA" id="ARBA00013160"/>
    </source>
</evidence>
<dbReference type="InterPro" id="IPR002305">
    <property type="entry name" value="aa-tRNA-synth_Ic"/>
</dbReference>
<dbReference type="Gene3D" id="1.10.240.10">
    <property type="entry name" value="Tyrosyl-Transfer RNA Synthetase"/>
    <property type="match status" value="1"/>
</dbReference>
<dbReference type="EC" id="6.1.1.1" evidence="1 9"/>
<evidence type="ECO:0000256" key="7">
    <source>
        <dbReference type="ARBA" id="ARBA00033323"/>
    </source>
</evidence>
<dbReference type="GO" id="GO:0003723">
    <property type="term" value="F:RNA binding"/>
    <property type="evidence" value="ECO:0007669"/>
    <property type="project" value="InterPro"/>
</dbReference>
<evidence type="ECO:0000256" key="6">
    <source>
        <dbReference type="ARBA" id="ARBA00023146"/>
    </source>
</evidence>
<comment type="similarity">
    <text evidence="9">Belongs to the class-I aminoacyl-tRNA synthetase family.</text>
</comment>
<dbReference type="GO" id="GO:0005524">
    <property type="term" value="F:ATP binding"/>
    <property type="evidence" value="ECO:0007669"/>
    <property type="project" value="UniProtKB-KW"/>
</dbReference>
<evidence type="ECO:0000256" key="9">
    <source>
        <dbReference type="RuleBase" id="RU361234"/>
    </source>
</evidence>
<dbReference type="NCBIfam" id="TIGR00234">
    <property type="entry name" value="tyrS"/>
    <property type="match status" value="1"/>
</dbReference>
<sequence length="555" mass="62721">MIKDVAGRPDRIKRLIEAKRIGAYVGIDPTSDSLHMGHLMAMMPLFWLWFHGHPACTLIGGATARFGDPTGHDKTREVMSNSQITINITKIHYQLSKLWTNVIAMRDKYGYNEDWAAKRHLLNNSMWLQSVTLYDFGKRIARHTRMGPLLSRESVKRRMDSGEGLTIGELMYPMLQAWDFHHLHTKLGIQMQIGGSDQYGNILTGVEYVKILRETEEMPQPNPEDTWLDDVVGFTTPLLTDGAGGKMGKTAGNGLWFDEFKTSAYNLYGHFVRTADDEVAKYLKLLTFLPMAKIDKIMEKHNADASKRVAQHNLAFEIVSIVHGTEVAIQEVQQHQFRFGGDGLEALPRNFNYKGPGQNSGVVTPNNRPRIDIKLPRSVLDMAPGRILLAAQLAETATESHRLVREQGAYVAAQPGQAKGLVPGTLSWTPMKMWFPGETMRYVIDDKLLILRRGKHNVRIIELISDMEYAELGLTYPGQPYTGMVRRLKGQIAEKLRLEGKPASGHVVDQSLKQLLRDRVENEAGSRIPTKSDINEARRQRAMSRNFARNHKFDV</sequence>